<dbReference type="InterPro" id="IPR050440">
    <property type="entry name" value="Laminin/Netrin_ECM"/>
</dbReference>
<comment type="caution">
    <text evidence="10">Lacks conserved residue(s) required for the propagation of feature annotation.</text>
</comment>
<feature type="disulfide bond" evidence="10">
    <location>
        <begin position="90"/>
        <end position="99"/>
    </location>
</feature>
<keyword evidence="6" id="KW-0084">Basement membrane</keyword>
<evidence type="ECO:0000256" key="5">
    <source>
        <dbReference type="ARBA" id="ARBA00022737"/>
    </source>
</evidence>
<evidence type="ECO:0000256" key="2">
    <source>
        <dbReference type="ARBA" id="ARBA00022525"/>
    </source>
</evidence>
<evidence type="ECO:0000256" key="12">
    <source>
        <dbReference type="SAM" id="Phobius"/>
    </source>
</evidence>
<dbReference type="GO" id="GO:0070831">
    <property type="term" value="P:basement membrane assembly"/>
    <property type="evidence" value="ECO:0007669"/>
    <property type="project" value="TreeGrafter"/>
</dbReference>
<keyword evidence="8" id="KW-0325">Glycoprotein</keyword>
<dbReference type="Proteomes" id="UP000193380">
    <property type="component" value="Unassembled WGS sequence"/>
</dbReference>
<dbReference type="SUPFAM" id="SSF57196">
    <property type="entry name" value="EGF/Laminin"/>
    <property type="match status" value="1"/>
</dbReference>
<evidence type="ECO:0000256" key="10">
    <source>
        <dbReference type="PROSITE-ProRule" id="PRU00460"/>
    </source>
</evidence>
<keyword evidence="3" id="KW-0272">Extracellular matrix</keyword>
<dbReference type="PANTHER" id="PTHR10574">
    <property type="entry name" value="NETRIN/LAMININ-RELATED"/>
    <property type="match status" value="1"/>
</dbReference>
<protein>
    <recommendedName>
        <fullName evidence="13">Laminin EGF-like domain-containing protein</fullName>
    </recommendedName>
</protein>
<reference evidence="14" key="2">
    <citation type="submission" date="2014-03" db="EMBL/GenBank/DDBJ databases">
        <authorList>
            <person name="Genoscope - CEA"/>
        </authorList>
    </citation>
    <scope>NUCLEOTIDE SEQUENCE</scope>
</reference>
<dbReference type="Pfam" id="PF00053">
    <property type="entry name" value="EGF_laminin"/>
    <property type="match status" value="2"/>
</dbReference>
<dbReference type="STRING" id="8022.A0A060Z9L9"/>
<evidence type="ECO:0000256" key="4">
    <source>
        <dbReference type="ARBA" id="ARBA00022729"/>
    </source>
</evidence>
<keyword evidence="12" id="KW-1133">Transmembrane helix</keyword>
<evidence type="ECO:0000313" key="15">
    <source>
        <dbReference type="Proteomes" id="UP000193380"/>
    </source>
</evidence>
<feature type="domain" description="Laminin EGF-like" evidence="13">
    <location>
        <begin position="64"/>
        <end position="119"/>
    </location>
</feature>
<evidence type="ECO:0000256" key="11">
    <source>
        <dbReference type="SAM" id="Coils"/>
    </source>
</evidence>
<dbReference type="InterPro" id="IPR002049">
    <property type="entry name" value="LE_dom"/>
</dbReference>
<keyword evidence="9 10" id="KW-0424">Laminin EGF-like domain</keyword>
<dbReference type="CDD" id="cd00055">
    <property type="entry name" value="EGF_Lam"/>
    <property type="match status" value="2"/>
</dbReference>
<evidence type="ECO:0000313" key="14">
    <source>
        <dbReference type="EMBL" id="CDQ98414.1"/>
    </source>
</evidence>
<dbReference type="FunFam" id="2.10.25.10:FF:000033">
    <property type="entry name" value="Laminin subunit alpha 2"/>
    <property type="match status" value="1"/>
</dbReference>
<dbReference type="InterPro" id="IPR009030">
    <property type="entry name" value="Growth_fac_rcpt_cys_sf"/>
</dbReference>
<evidence type="ECO:0000256" key="6">
    <source>
        <dbReference type="ARBA" id="ARBA00022869"/>
    </source>
</evidence>
<evidence type="ECO:0000256" key="7">
    <source>
        <dbReference type="ARBA" id="ARBA00023157"/>
    </source>
</evidence>
<reference evidence="14" key="1">
    <citation type="journal article" date="2014" name="Nat. Commun.">
        <title>The rainbow trout genome provides novel insights into evolution after whole-genome duplication in vertebrates.</title>
        <authorList>
            <person name="Berthelot C."/>
            <person name="Brunet F."/>
            <person name="Chalopin D."/>
            <person name="Juanchich A."/>
            <person name="Bernard M."/>
            <person name="Noel B."/>
            <person name="Bento P."/>
            <person name="Da Silva C."/>
            <person name="Labadie K."/>
            <person name="Alberti A."/>
            <person name="Aury J.M."/>
            <person name="Louis A."/>
            <person name="Dehais P."/>
            <person name="Bardou P."/>
            <person name="Montfort J."/>
            <person name="Klopp C."/>
            <person name="Cabau C."/>
            <person name="Gaspin C."/>
            <person name="Thorgaard G.H."/>
            <person name="Boussaha M."/>
            <person name="Quillet E."/>
            <person name="Guyomard R."/>
            <person name="Galiana D."/>
            <person name="Bobe J."/>
            <person name="Volff J.N."/>
            <person name="Genet C."/>
            <person name="Wincker P."/>
            <person name="Jaillon O."/>
            <person name="Roest Crollius H."/>
            <person name="Guiguen Y."/>
        </authorList>
    </citation>
    <scope>NUCLEOTIDE SEQUENCE [LARGE SCALE GENOMIC DNA]</scope>
</reference>
<evidence type="ECO:0000256" key="1">
    <source>
        <dbReference type="ARBA" id="ARBA00004302"/>
    </source>
</evidence>
<dbReference type="AlphaFoldDB" id="A0A060Z9L9"/>
<comment type="subcellular location">
    <subcellularLocation>
        <location evidence="1">Secreted</location>
        <location evidence="1">Extracellular space</location>
        <location evidence="1">Extracellular matrix</location>
        <location evidence="1">Basement membrane</location>
    </subcellularLocation>
</comment>
<dbReference type="GO" id="GO:0009888">
    <property type="term" value="P:tissue development"/>
    <property type="evidence" value="ECO:0007669"/>
    <property type="project" value="TreeGrafter"/>
</dbReference>
<sequence>MMDHSSITLRLYYLDSLIGVLKCSNHVFYYSCGQNCQYDTAGDRCERCKEGYYGDAAQRSCRVCPCPFSVPANSFAVGCREAAGGFQCVCKQGYAGDRCERCAPGYYGDPLTAGGSCRPCDCNGNGNSCDSRTGVCKNTLEPGDTNTDEQCHECDDCAKTLINDLQRLDEELARIKTQLDSASISASSRDRLGKLENAITETKSLVNKFSSSVNSQKPTVSQLEQDTLSVNEDINALKGKADDRAVDAQRVLEDVGKTHLRAKDLDTEAKNLLKKILGKKKTIPVYSLFLFFNLFVHLGLSLYHIILFCFIVTFIS</sequence>
<feature type="coiled-coil region" evidence="11">
    <location>
        <begin position="158"/>
        <end position="185"/>
    </location>
</feature>
<dbReference type="PROSITE" id="PS01248">
    <property type="entry name" value="EGF_LAM_1"/>
    <property type="match status" value="1"/>
</dbReference>
<dbReference type="GO" id="GO:0007411">
    <property type="term" value="P:axon guidance"/>
    <property type="evidence" value="ECO:0007669"/>
    <property type="project" value="TreeGrafter"/>
</dbReference>
<dbReference type="GO" id="GO:0016477">
    <property type="term" value="P:cell migration"/>
    <property type="evidence" value="ECO:0007669"/>
    <property type="project" value="TreeGrafter"/>
</dbReference>
<organism evidence="14 15">
    <name type="scientific">Oncorhynchus mykiss</name>
    <name type="common">Rainbow trout</name>
    <name type="synonym">Salmo gairdneri</name>
    <dbReference type="NCBI Taxonomy" id="8022"/>
    <lineage>
        <taxon>Eukaryota</taxon>
        <taxon>Metazoa</taxon>
        <taxon>Chordata</taxon>
        <taxon>Craniata</taxon>
        <taxon>Vertebrata</taxon>
        <taxon>Euteleostomi</taxon>
        <taxon>Actinopterygii</taxon>
        <taxon>Neopterygii</taxon>
        <taxon>Teleostei</taxon>
        <taxon>Protacanthopterygii</taxon>
        <taxon>Salmoniformes</taxon>
        <taxon>Salmonidae</taxon>
        <taxon>Salmoninae</taxon>
        <taxon>Oncorhynchus</taxon>
    </lineage>
</organism>
<evidence type="ECO:0000256" key="9">
    <source>
        <dbReference type="ARBA" id="ARBA00023292"/>
    </source>
</evidence>
<keyword evidence="4" id="KW-0732">Signal</keyword>
<dbReference type="SMART" id="SM00180">
    <property type="entry name" value="EGF_Lam"/>
    <property type="match status" value="2"/>
</dbReference>
<dbReference type="PaxDb" id="8022-A0A060Z9L9"/>
<keyword evidence="7 10" id="KW-1015">Disulfide bond</keyword>
<dbReference type="Gene3D" id="2.10.25.10">
    <property type="entry name" value="Laminin"/>
    <property type="match status" value="2"/>
</dbReference>
<feature type="transmembrane region" description="Helical" evidence="12">
    <location>
        <begin position="285"/>
        <end position="315"/>
    </location>
</feature>
<gene>
    <name evidence="14" type="ORF">GSONMT00019114001</name>
</gene>
<dbReference type="PANTHER" id="PTHR10574:SF419">
    <property type="entry name" value="LAMININ SUBUNIT ALPHA-3-RELATED"/>
    <property type="match status" value="1"/>
</dbReference>
<evidence type="ECO:0000259" key="13">
    <source>
        <dbReference type="PROSITE" id="PS50027"/>
    </source>
</evidence>
<dbReference type="EMBL" id="FR937285">
    <property type="protein sequence ID" value="CDQ98414.1"/>
    <property type="molecule type" value="Genomic_DNA"/>
</dbReference>
<name>A0A060Z9L9_ONCMY</name>
<keyword evidence="12" id="KW-0812">Transmembrane</keyword>
<dbReference type="PROSITE" id="PS50027">
    <property type="entry name" value="EGF_LAM_2"/>
    <property type="match status" value="1"/>
</dbReference>
<accession>A0A060Z9L9</accession>
<dbReference type="SUPFAM" id="SSF57184">
    <property type="entry name" value="Growth factor receptor domain"/>
    <property type="match status" value="1"/>
</dbReference>
<dbReference type="GO" id="GO:0043256">
    <property type="term" value="C:laminin complex"/>
    <property type="evidence" value="ECO:0007669"/>
    <property type="project" value="TreeGrafter"/>
</dbReference>
<feature type="non-terminal residue" evidence="14">
    <location>
        <position position="316"/>
    </location>
</feature>
<keyword evidence="12" id="KW-0472">Membrane</keyword>
<dbReference type="GO" id="GO:0034446">
    <property type="term" value="P:substrate adhesion-dependent cell spreading"/>
    <property type="evidence" value="ECO:0007669"/>
    <property type="project" value="TreeGrafter"/>
</dbReference>
<evidence type="ECO:0000256" key="8">
    <source>
        <dbReference type="ARBA" id="ARBA00023180"/>
    </source>
</evidence>
<evidence type="ECO:0000256" key="3">
    <source>
        <dbReference type="ARBA" id="ARBA00022530"/>
    </source>
</evidence>
<proteinExistence type="predicted"/>
<keyword evidence="2" id="KW-0964">Secreted</keyword>
<dbReference type="GO" id="GO:0009887">
    <property type="term" value="P:animal organ morphogenesis"/>
    <property type="evidence" value="ECO:0007669"/>
    <property type="project" value="TreeGrafter"/>
</dbReference>
<keyword evidence="5" id="KW-0677">Repeat</keyword>
<keyword evidence="11" id="KW-0175">Coiled coil</keyword>